<keyword evidence="4" id="KW-1185">Reference proteome</keyword>
<evidence type="ECO:0000256" key="1">
    <source>
        <dbReference type="ARBA" id="ARBA00006987"/>
    </source>
</evidence>
<sequence>MRPLTSQQTLNTRLKHAARLGLLCAGLSTLMLPATANAADTDVPDTIKWTIPFGVGGGTDVWARFFAPWFSESLAGEPTIMIDNVPGGGSINGANLFAVRAKSDGSQWLGTSASTQYPAMLGDPRVRYDYADWKPILATPTGGVVYASPEMGQDADSALQALLKQPVKLAAQSPTGVELPVLIALDMLDVDVDPVFGMRSRGEGRLAFERGEANIDFQTTSAYLSNVQPLVDDGKAIPLFSLGVLNDEGQIVRDPTFPDLPTFNEVYKQTKGEAPSGNAYEAYRKFFASGYALQKLVMVPVDTPEALTEAYRQAARDFIKTDKFKEESAAQLGPYTPIIGDTVSAHLEDAMSIKDETRQWLITWLADKFDVHLATR</sequence>
<protein>
    <submittedName>
        <fullName evidence="3">Tripartite-type tricarboxylate transporter, receptor component TctC</fullName>
    </submittedName>
</protein>
<dbReference type="AlphaFoldDB" id="A0A1I3C7R3"/>
<dbReference type="EMBL" id="FOPY01000008">
    <property type="protein sequence ID" value="SFH70600.1"/>
    <property type="molecule type" value="Genomic_DNA"/>
</dbReference>
<evidence type="ECO:0000313" key="3">
    <source>
        <dbReference type="EMBL" id="SFH70600.1"/>
    </source>
</evidence>
<evidence type="ECO:0000256" key="2">
    <source>
        <dbReference type="SAM" id="SignalP"/>
    </source>
</evidence>
<evidence type="ECO:0000313" key="4">
    <source>
        <dbReference type="Proteomes" id="UP000199040"/>
    </source>
</evidence>
<keyword evidence="3" id="KW-0675">Receptor</keyword>
<reference evidence="3 4" key="1">
    <citation type="submission" date="2016-10" db="EMBL/GenBank/DDBJ databases">
        <authorList>
            <person name="de Groot N.N."/>
        </authorList>
    </citation>
    <scope>NUCLEOTIDE SEQUENCE [LARGE SCALE GENOMIC DNA]</scope>
    <source>
        <strain evidence="3 4">CGMCC 1.6848</strain>
    </source>
</reference>
<dbReference type="Gene3D" id="3.40.190.10">
    <property type="entry name" value="Periplasmic binding protein-like II"/>
    <property type="match status" value="1"/>
</dbReference>
<dbReference type="RefSeq" id="WP_244890938.1">
    <property type="nucleotide sequence ID" value="NZ_FOPY01000008.1"/>
</dbReference>
<feature type="signal peptide" evidence="2">
    <location>
        <begin position="1"/>
        <end position="38"/>
    </location>
</feature>
<name>A0A1I3C7R3_9GAMM</name>
<dbReference type="STRING" id="442341.SAMN04487959_10856"/>
<dbReference type="PANTHER" id="PTHR42928">
    <property type="entry name" value="TRICARBOXYLATE-BINDING PROTEIN"/>
    <property type="match status" value="1"/>
</dbReference>
<proteinExistence type="inferred from homology"/>
<gene>
    <name evidence="3" type="ORF">SAMN04487959_10856</name>
</gene>
<dbReference type="InterPro" id="IPR005064">
    <property type="entry name" value="BUG"/>
</dbReference>
<dbReference type="InterPro" id="IPR042100">
    <property type="entry name" value="Bug_dom1"/>
</dbReference>
<keyword evidence="2" id="KW-0732">Signal</keyword>
<dbReference type="Proteomes" id="UP000199040">
    <property type="component" value="Unassembled WGS sequence"/>
</dbReference>
<feature type="chain" id="PRO_5011767526" evidence="2">
    <location>
        <begin position="39"/>
        <end position="376"/>
    </location>
</feature>
<dbReference type="PANTHER" id="PTHR42928:SF5">
    <property type="entry name" value="BLR1237 PROTEIN"/>
    <property type="match status" value="1"/>
</dbReference>
<comment type="similarity">
    <text evidence="1">Belongs to the UPF0065 (bug) family.</text>
</comment>
<organism evidence="3 4">
    <name type="scientific">Modicisalibacter xianhensis</name>
    <dbReference type="NCBI Taxonomy" id="442341"/>
    <lineage>
        <taxon>Bacteria</taxon>
        <taxon>Pseudomonadati</taxon>
        <taxon>Pseudomonadota</taxon>
        <taxon>Gammaproteobacteria</taxon>
        <taxon>Oceanospirillales</taxon>
        <taxon>Halomonadaceae</taxon>
        <taxon>Modicisalibacter</taxon>
    </lineage>
</organism>
<accession>A0A1I3C7R3</accession>
<dbReference type="Gene3D" id="3.40.190.150">
    <property type="entry name" value="Bordetella uptake gene, domain 1"/>
    <property type="match status" value="1"/>
</dbReference>